<proteinExistence type="predicted"/>
<evidence type="ECO:0000256" key="2">
    <source>
        <dbReference type="SAM" id="MobiDB-lite"/>
    </source>
</evidence>
<evidence type="ECO:0000313" key="4">
    <source>
        <dbReference type="Proteomes" id="UP000283269"/>
    </source>
</evidence>
<dbReference type="AlphaFoldDB" id="A0A409XVG8"/>
<name>A0A409XVG8_PSICY</name>
<feature type="region of interest" description="Disordered" evidence="2">
    <location>
        <begin position="250"/>
        <end position="282"/>
    </location>
</feature>
<protein>
    <submittedName>
        <fullName evidence="3">Uncharacterized protein</fullName>
    </submittedName>
</protein>
<organism evidence="3 4">
    <name type="scientific">Psilocybe cyanescens</name>
    <dbReference type="NCBI Taxonomy" id="93625"/>
    <lineage>
        <taxon>Eukaryota</taxon>
        <taxon>Fungi</taxon>
        <taxon>Dikarya</taxon>
        <taxon>Basidiomycota</taxon>
        <taxon>Agaricomycotina</taxon>
        <taxon>Agaricomycetes</taxon>
        <taxon>Agaricomycetidae</taxon>
        <taxon>Agaricales</taxon>
        <taxon>Agaricineae</taxon>
        <taxon>Strophariaceae</taxon>
        <taxon>Psilocybe</taxon>
    </lineage>
</organism>
<evidence type="ECO:0000256" key="1">
    <source>
        <dbReference type="SAM" id="Coils"/>
    </source>
</evidence>
<keyword evidence="1" id="KW-0175">Coiled coil</keyword>
<gene>
    <name evidence="3" type="ORF">CVT25_007630</name>
</gene>
<accession>A0A409XVG8</accession>
<dbReference type="Proteomes" id="UP000283269">
    <property type="component" value="Unassembled WGS sequence"/>
</dbReference>
<feature type="compositionally biased region" description="Pro residues" evidence="2">
    <location>
        <begin position="255"/>
        <end position="273"/>
    </location>
</feature>
<reference evidence="3 4" key="1">
    <citation type="journal article" date="2018" name="Evol. Lett.">
        <title>Horizontal gene cluster transfer increased hallucinogenic mushroom diversity.</title>
        <authorList>
            <person name="Reynolds H.T."/>
            <person name="Vijayakumar V."/>
            <person name="Gluck-Thaler E."/>
            <person name="Korotkin H.B."/>
            <person name="Matheny P.B."/>
            <person name="Slot J.C."/>
        </authorList>
    </citation>
    <scope>NUCLEOTIDE SEQUENCE [LARGE SCALE GENOMIC DNA]</scope>
    <source>
        <strain evidence="3 4">2631</strain>
    </source>
</reference>
<evidence type="ECO:0000313" key="3">
    <source>
        <dbReference type="EMBL" id="PPQ94728.1"/>
    </source>
</evidence>
<dbReference type="InParanoid" id="A0A409XVG8"/>
<feature type="coiled-coil region" evidence="1">
    <location>
        <begin position="18"/>
        <end position="71"/>
    </location>
</feature>
<sequence>MDQLETPIFDTPLTERTVEELETLRREILTQYNKMIDQKETANQNYHPAAAKFAHHQARSLRLKLNKVERELYQCLPLIAKQHNMSFIDTPAAFSSSTPANSCLRGKRPAMPRYAQTLSTFKAIDLFADNETAQKIGSYFEDPDIILAIDELAKVSRAHQQEEQEISLARHQSRVRQTMATILLDQLQSWGLEREIHDMLRKHRCESPMTRKPSVFPLTSTPLQSAVPSRPLPAHPPAYRQAVQFSLIVDNSPQISPPTSTPSRSPAPMPPPRRSPKTTTRQ</sequence>
<keyword evidence="4" id="KW-1185">Reference proteome</keyword>
<comment type="caution">
    <text evidence="3">The sequence shown here is derived from an EMBL/GenBank/DDBJ whole genome shotgun (WGS) entry which is preliminary data.</text>
</comment>
<dbReference type="EMBL" id="NHYD01000265">
    <property type="protein sequence ID" value="PPQ94728.1"/>
    <property type="molecule type" value="Genomic_DNA"/>
</dbReference>